<sequence length="66" mass="7715">MEAVICPRCHDKLKDMDVVLKQDCSKRTEASHDKDIVSKRKFYSSPGKNRTLIMMEVSLRELLYAR</sequence>
<comment type="caution">
    <text evidence="1">The sequence shown here is derived from an EMBL/GenBank/DDBJ whole genome shotgun (WGS) entry which is preliminary data.</text>
</comment>
<accession>A0A8X6LI39</accession>
<dbReference type="EMBL" id="BMAO01026560">
    <property type="protein sequence ID" value="GFR10660.1"/>
    <property type="molecule type" value="Genomic_DNA"/>
</dbReference>
<organism evidence="1 2">
    <name type="scientific">Trichonephila clavata</name>
    <name type="common">Joro spider</name>
    <name type="synonym">Nephila clavata</name>
    <dbReference type="NCBI Taxonomy" id="2740835"/>
    <lineage>
        <taxon>Eukaryota</taxon>
        <taxon>Metazoa</taxon>
        <taxon>Ecdysozoa</taxon>
        <taxon>Arthropoda</taxon>
        <taxon>Chelicerata</taxon>
        <taxon>Arachnida</taxon>
        <taxon>Araneae</taxon>
        <taxon>Araneomorphae</taxon>
        <taxon>Entelegynae</taxon>
        <taxon>Araneoidea</taxon>
        <taxon>Nephilidae</taxon>
        <taxon>Trichonephila</taxon>
    </lineage>
</organism>
<evidence type="ECO:0000313" key="2">
    <source>
        <dbReference type="Proteomes" id="UP000887116"/>
    </source>
</evidence>
<evidence type="ECO:0000313" key="1">
    <source>
        <dbReference type="EMBL" id="GFR10660.1"/>
    </source>
</evidence>
<protein>
    <submittedName>
        <fullName evidence="1">Uncharacterized protein</fullName>
    </submittedName>
</protein>
<gene>
    <name evidence="1" type="ORF">TNCT_473051</name>
</gene>
<reference evidence="1" key="1">
    <citation type="submission" date="2020-07" db="EMBL/GenBank/DDBJ databases">
        <title>Multicomponent nature underlies the extraordinary mechanical properties of spider dragline silk.</title>
        <authorList>
            <person name="Kono N."/>
            <person name="Nakamura H."/>
            <person name="Mori M."/>
            <person name="Yoshida Y."/>
            <person name="Ohtoshi R."/>
            <person name="Malay A.D."/>
            <person name="Moran D.A.P."/>
            <person name="Tomita M."/>
            <person name="Numata K."/>
            <person name="Arakawa K."/>
        </authorList>
    </citation>
    <scope>NUCLEOTIDE SEQUENCE</scope>
</reference>
<dbReference type="Proteomes" id="UP000887116">
    <property type="component" value="Unassembled WGS sequence"/>
</dbReference>
<proteinExistence type="predicted"/>
<dbReference type="AlphaFoldDB" id="A0A8X6LI39"/>
<keyword evidence="2" id="KW-1185">Reference proteome</keyword>
<name>A0A8X6LI39_TRICU</name>